<evidence type="ECO:0000313" key="5">
    <source>
        <dbReference type="Proteomes" id="UP000030746"/>
    </source>
</evidence>
<proteinExistence type="predicted"/>
<dbReference type="SMART" id="SM00248">
    <property type="entry name" value="ANK"/>
    <property type="match status" value="4"/>
</dbReference>
<dbReference type="OrthoDB" id="5402602at2759"/>
<dbReference type="PANTHER" id="PTHR24201">
    <property type="entry name" value="ANK_REP_REGION DOMAIN-CONTAINING PROTEIN"/>
    <property type="match status" value="1"/>
</dbReference>
<organism evidence="4 5">
    <name type="scientific">Lottia gigantea</name>
    <name type="common">Giant owl limpet</name>
    <dbReference type="NCBI Taxonomy" id="225164"/>
    <lineage>
        <taxon>Eukaryota</taxon>
        <taxon>Metazoa</taxon>
        <taxon>Spiralia</taxon>
        <taxon>Lophotrochozoa</taxon>
        <taxon>Mollusca</taxon>
        <taxon>Gastropoda</taxon>
        <taxon>Patellogastropoda</taxon>
        <taxon>Lottioidea</taxon>
        <taxon>Lottiidae</taxon>
        <taxon>Lottia</taxon>
    </lineage>
</organism>
<dbReference type="PROSITE" id="PS50297">
    <property type="entry name" value="ANK_REP_REGION"/>
    <property type="match status" value="2"/>
</dbReference>
<evidence type="ECO:0000256" key="2">
    <source>
        <dbReference type="ARBA" id="ARBA00023043"/>
    </source>
</evidence>
<evidence type="ECO:0000256" key="1">
    <source>
        <dbReference type="ARBA" id="ARBA00022737"/>
    </source>
</evidence>
<dbReference type="STRING" id="225164.V4AFL6"/>
<dbReference type="KEGG" id="lgi:LOTGIDRAFT_74847"/>
<feature type="repeat" description="ANK" evidence="3">
    <location>
        <begin position="109"/>
        <end position="141"/>
    </location>
</feature>
<keyword evidence="2 3" id="KW-0040">ANK repeat</keyword>
<feature type="non-terminal residue" evidence="4">
    <location>
        <position position="1"/>
    </location>
</feature>
<dbReference type="HOGENOM" id="CLU_000134_18_1_1"/>
<feature type="repeat" description="ANK" evidence="3">
    <location>
        <begin position="76"/>
        <end position="108"/>
    </location>
</feature>
<reference evidence="4 5" key="1">
    <citation type="journal article" date="2013" name="Nature">
        <title>Insights into bilaterian evolution from three spiralian genomes.</title>
        <authorList>
            <person name="Simakov O."/>
            <person name="Marletaz F."/>
            <person name="Cho S.J."/>
            <person name="Edsinger-Gonzales E."/>
            <person name="Havlak P."/>
            <person name="Hellsten U."/>
            <person name="Kuo D.H."/>
            <person name="Larsson T."/>
            <person name="Lv J."/>
            <person name="Arendt D."/>
            <person name="Savage R."/>
            <person name="Osoegawa K."/>
            <person name="de Jong P."/>
            <person name="Grimwood J."/>
            <person name="Chapman J.A."/>
            <person name="Shapiro H."/>
            <person name="Aerts A."/>
            <person name="Otillar R.P."/>
            <person name="Terry A.Y."/>
            <person name="Boore J.L."/>
            <person name="Grigoriev I.V."/>
            <person name="Lindberg D.R."/>
            <person name="Seaver E.C."/>
            <person name="Weisblat D.A."/>
            <person name="Putnam N.H."/>
            <person name="Rokhsar D.S."/>
        </authorList>
    </citation>
    <scope>NUCLEOTIDE SEQUENCE [LARGE SCALE GENOMIC DNA]</scope>
</reference>
<evidence type="ECO:0000313" key="4">
    <source>
        <dbReference type="EMBL" id="ESO93905.1"/>
    </source>
</evidence>
<gene>
    <name evidence="4" type="ORF">LOTGIDRAFT_74847</name>
</gene>
<sequence>TNEKCLEKQYPLHKACRDGDQETLSSLLLLNQHDLYEEDGFYGWTPAHWAGYFGKLSCLMKLTEHGLNCDCATVRFNQAPLHVAALGGNSHCLKWLLHCGASLNRQDYLGDTPLHKAARAGSMECISLLVAQNAALDIRNYNGQTASEVAANSSHNHCSEYLQKALELHQN</sequence>
<dbReference type="InterPro" id="IPR002110">
    <property type="entry name" value="Ankyrin_rpt"/>
</dbReference>
<keyword evidence="1" id="KW-0677">Repeat</keyword>
<dbReference type="SUPFAM" id="SSF48403">
    <property type="entry name" value="Ankyrin repeat"/>
    <property type="match status" value="1"/>
</dbReference>
<name>V4AFL6_LOTGI</name>
<protein>
    <submittedName>
        <fullName evidence="4">Uncharacterized protein</fullName>
    </submittedName>
</protein>
<dbReference type="OMA" id="RDEGFFN"/>
<dbReference type="Pfam" id="PF12796">
    <property type="entry name" value="Ank_2"/>
    <property type="match status" value="1"/>
</dbReference>
<dbReference type="GeneID" id="20252155"/>
<dbReference type="RefSeq" id="XP_009055271.1">
    <property type="nucleotide sequence ID" value="XM_009057023.1"/>
</dbReference>
<evidence type="ECO:0000256" key="3">
    <source>
        <dbReference type="PROSITE-ProRule" id="PRU00023"/>
    </source>
</evidence>
<dbReference type="CTD" id="20252155"/>
<keyword evidence="5" id="KW-1185">Reference proteome</keyword>
<accession>V4AFL6</accession>
<dbReference type="PANTHER" id="PTHR24201:SF17">
    <property type="entry name" value="ANKYRIN REPEAT DOMAIN-CONTAINING PROTEIN 10-LIKE ISOFORM X1"/>
    <property type="match status" value="1"/>
</dbReference>
<dbReference type="InterPro" id="IPR050776">
    <property type="entry name" value="Ank_Repeat/CDKN_Inhibitor"/>
</dbReference>
<dbReference type="Proteomes" id="UP000030746">
    <property type="component" value="Unassembled WGS sequence"/>
</dbReference>
<dbReference type="PROSITE" id="PS50088">
    <property type="entry name" value="ANK_REPEAT"/>
    <property type="match status" value="2"/>
</dbReference>
<dbReference type="Gene3D" id="1.25.40.20">
    <property type="entry name" value="Ankyrin repeat-containing domain"/>
    <property type="match status" value="1"/>
</dbReference>
<dbReference type="EMBL" id="KB201890">
    <property type="protein sequence ID" value="ESO93905.1"/>
    <property type="molecule type" value="Genomic_DNA"/>
</dbReference>
<dbReference type="AlphaFoldDB" id="V4AFL6"/>
<feature type="non-terminal residue" evidence="4">
    <location>
        <position position="171"/>
    </location>
</feature>
<dbReference type="InterPro" id="IPR036770">
    <property type="entry name" value="Ankyrin_rpt-contain_sf"/>
</dbReference>